<dbReference type="Gene3D" id="2.40.50.140">
    <property type="entry name" value="Nucleic acid-binding proteins"/>
    <property type="match status" value="1"/>
</dbReference>
<dbReference type="InterPro" id="IPR045113">
    <property type="entry name" value="Rpb7-like"/>
</dbReference>
<dbReference type="InterPro" id="IPR013238">
    <property type="entry name" value="RNA_pol_III_Rbc25"/>
</dbReference>
<dbReference type="SUPFAM" id="SSF88798">
    <property type="entry name" value="N-terminal, heterodimerisation domain of RBP7 (RpoE)"/>
    <property type="match status" value="1"/>
</dbReference>
<evidence type="ECO:0008006" key="9">
    <source>
        <dbReference type="Google" id="ProtNLM"/>
    </source>
</evidence>
<comment type="subcellular location">
    <subcellularLocation>
        <location evidence="1">Nucleus</location>
    </subcellularLocation>
</comment>
<evidence type="ECO:0000256" key="1">
    <source>
        <dbReference type="ARBA" id="ARBA00004123"/>
    </source>
</evidence>
<dbReference type="InterPro" id="IPR012340">
    <property type="entry name" value="NA-bd_OB-fold"/>
</dbReference>
<dbReference type="EMBL" id="HACM01010390">
    <property type="protein sequence ID" value="CRZ10832.1"/>
    <property type="molecule type" value="Transcribed_RNA"/>
</dbReference>
<accession>A0A0H5RB45</accession>
<dbReference type="InterPro" id="IPR005576">
    <property type="entry name" value="Rpb7-like_N"/>
</dbReference>
<dbReference type="PANTHER" id="PTHR12709:SF1">
    <property type="entry name" value="DNA-DIRECTED RNA POLYMERASE III SUBUNIT RPC8"/>
    <property type="match status" value="1"/>
</dbReference>
<keyword evidence="4" id="KW-0804">Transcription</keyword>
<dbReference type="PANTHER" id="PTHR12709">
    <property type="entry name" value="DNA-DIRECTED RNA POLYMERASE II, III"/>
    <property type="match status" value="1"/>
</dbReference>
<protein>
    <recommendedName>
        <fullName evidence="9">RNA polymerase III subunit Rpc25 domain-containing protein</fullName>
    </recommendedName>
</protein>
<dbReference type="InterPro" id="IPR036898">
    <property type="entry name" value="RNA_pol_Rpb7-like_N_sf"/>
</dbReference>
<feature type="domain" description="RNA polymerase Rpb7-like N-terminal" evidence="6">
    <location>
        <begin position="29"/>
        <end position="64"/>
    </location>
</feature>
<evidence type="ECO:0000313" key="8">
    <source>
        <dbReference type="EMBL" id="CRZ10832.1"/>
    </source>
</evidence>
<dbReference type="Gene3D" id="3.30.1490.120">
    <property type="entry name" value="RNA polymerase Rpb7-like, N-terminal domain"/>
    <property type="match status" value="1"/>
</dbReference>
<reference evidence="8" key="1">
    <citation type="submission" date="2015-04" db="EMBL/GenBank/DDBJ databases">
        <title>The genome sequence of the plant pathogenic Rhizarian Plasmodiophora brassicae reveals insights in its biotrophic life cycle and the origin of chitin synthesis.</title>
        <authorList>
            <person name="Schwelm A."/>
            <person name="Fogelqvist J."/>
            <person name="Knaust A."/>
            <person name="Julke S."/>
            <person name="Lilja T."/>
            <person name="Dhandapani V."/>
            <person name="Bonilla-Rosso G."/>
            <person name="Karlsson M."/>
            <person name="Shevchenko A."/>
            <person name="Choi S.R."/>
            <person name="Kim H.G."/>
            <person name="Park J.Y."/>
            <person name="Lim Y.P."/>
            <person name="Ludwig-Muller J."/>
            <person name="Dixelius C."/>
        </authorList>
    </citation>
    <scope>NUCLEOTIDE SEQUENCE</scope>
    <source>
        <tissue evidence="8">Potato root galls</tissue>
    </source>
</reference>
<feature type="domain" description="RNA polymerase III subunit Rpc25" evidence="7">
    <location>
        <begin position="83"/>
        <end position="199"/>
    </location>
</feature>
<dbReference type="SUPFAM" id="SSF50249">
    <property type="entry name" value="Nucleic acid-binding proteins"/>
    <property type="match status" value="1"/>
</dbReference>
<dbReference type="Pfam" id="PF08292">
    <property type="entry name" value="RNA_pol_Rbc25"/>
    <property type="match status" value="1"/>
</dbReference>
<proteinExistence type="inferred from homology"/>
<evidence type="ECO:0000256" key="2">
    <source>
        <dbReference type="ARBA" id="ARBA00009307"/>
    </source>
</evidence>
<evidence type="ECO:0000256" key="5">
    <source>
        <dbReference type="ARBA" id="ARBA00023242"/>
    </source>
</evidence>
<dbReference type="GO" id="GO:0005666">
    <property type="term" value="C:RNA polymerase III complex"/>
    <property type="evidence" value="ECO:0007669"/>
    <property type="project" value="TreeGrafter"/>
</dbReference>
<comment type="similarity">
    <text evidence="2">Belongs to the eukaryotic RPB7/RPC8 RNA polymerase subunit family.</text>
</comment>
<keyword evidence="5" id="KW-0539">Nucleus</keyword>
<evidence type="ECO:0000259" key="7">
    <source>
        <dbReference type="Pfam" id="PF08292"/>
    </source>
</evidence>
<dbReference type="AlphaFoldDB" id="A0A0H5RB45"/>
<dbReference type="GO" id="GO:0006384">
    <property type="term" value="P:transcription initiation at RNA polymerase III promoter"/>
    <property type="evidence" value="ECO:0007669"/>
    <property type="project" value="TreeGrafter"/>
</dbReference>
<keyword evidence="3" id="KW-0240">DNA-directed RNA polymerase</keyword>
<dbReference type="Pfam" id="PF03876">
    <property type="entry name" value="SHS2_Rpb7-N"/>
    <property type="match status" value="1"/>
</dbReference>
<evidence type="ECO:0000256" key="4">
    <source>
        <dbReference type="ARBA" id="ARBA00023163"/>
    </source>
</evidence>
<evidence type="ECO:0000259" key="6">
    <source>
        <dbReference type="Pfam" id="PF03876"/>
    </source>
</evidence>
<evidence type="ECO:0000256" key="3">
    <source>
        <dbReference type="ARBA" id="ARBA00022478"/>
    </source>
</evidence>
<organism evidence="8">
    <name type="scientific">Spongospora subterranea</name>
    <dbReference type="NCBI Taxonomy" id="70186"/>
    <lineage>
        <taxon>Eukaryota</taxon>
        <taxon>Sar</taxon>
        <taxon>Rhizaria</taxon>
        <taxon>Endomyxa</taxon>
        <taxon>Phytomyxea</taxon>
        <taxon>Plasmodiophorida</taxon>
        <taxon>Plasmodiophoridae</taxon>
        <taxon>Spongospora</taxon>
    </lineage>
</organism>
<name>A0A0H5RB45_9EUKA</name>
<sequence>MFIEIDIRDVIRLPAPCIVPDIVPSVHMALQEKYANKVLRDQGLCICIRNILYIGEPLLFPGDGGVHVRIECSLILFRPFVHELLIGSIRHSDSSGILVSFHFSEDIFLPKDYLPEPSVFDEEEKLWYWKYLDNNMYMDVGEEIRLRVLSIEYNNESKDRGVPPPVDANKSIKLMADLRPSMRVFGTIAEDGLGLVNWWQQTSAADDDV</sequence>